<proteinExistence type="predicted"/>
<evidence type="ECO:0008006" key="4">
    <source>
        <dbReference type="Google" id="ProtNLM"/>
    </source>
</evidence>
<reference evidence="2 3" key="1">
    <citation type="submission" date="2023-07" db="EMBL/GenBank/DDBJ databases">
        <title>Sequencing the genomes of 1000 actinobacteria strains.</title>
        <authorList>
            <person name="Klenk H.-P."/>
        </authorList>
    </citation>
    <scope>NUCLEOTIDE SEQUENCE [LARGE SCALE GENOMIC DNA]</scope>
    <source>
        <strain evidence="2 3">DSM 20167</strain>
    </source>
</reference>
<dbReference type="InterPro" id="IPR032066">
    <property type="entry name" value="GP3_package"/>
</dbReference>
<feature type="region of interest" description="Disordered" evidence="1">
    <location>
        <begin position="1"/>
        <end position="20"/>
    </location>
</feature>
<keyword evidence="3" id="KW-1185">Reference proteome</keyword>
<evidence type="ECO:0000313" key="2">
    <source>
        <dbReference type="EMBL" id="MDR7356393.1"/>
    </source>
</evidence>
<organism evidence="2 3">
    <name type="scientific">Paeniglutamicibacter sulfureus</name>
    <dbReference type="NCBI Taxonomy" id="43666"/>
    <lineage>
        <taxon>Bacteria</taxon>
        <taxon>Bacillati</taxon>
        <taxon>Actinomycetota</taxon>
        <taxon>Actinomycetes</taxon>
        <taxon>Micrococcales</taxon>
        <taxon>Micrococcaceae</taxon>
        <taxon>Paeniglutamicibacter</taxon>
    </lineage>
</organism>
<comment type="caution">
    <text evidence="2">The sequence shown here is derived from an EMBL/GenBank/DDBJ whole genome shotgun (WGS) entry which is preliminary data.</text>
</comment>
<dbReference type="Pfam" id="PF16677">
    <property type="entry name" value="GP3_package"/>
    <property type="match status" value="1"/>
</dbReference>
<dbReference type="Gene3D" id="1.10.132.80">
    <property type="match status" value="1"/>
</dbReference>
<gene>
    <name evidence="2" type="ORF">J2S64_000084</name>
</gene>
<evidence type="ECO:0000313" key="3">
    <source>
        <dbReference type="Proteomes" id="UP001183817"/>
    </source>
</evidence>
<dbReference type="Proteomes" id="UP001183817">
    <property type="component" value="Unassembled WGS sequence"/>
</dbReference>
<dbReference type="EMBL" id="JAVDYI010000001">
    <property type="protein sequence ID" value="MDR7356393.1"/>
    <property type="molecule type" value="Genomic_DNA"/>
</dbReference>
<protein>
    <recommendedName>
        <fullName evidence="4">XRE family transcriptional regulator</fullName>
    </recommendedName>
</protein>
<name>A0ABU2BCR2_9MICC</name>
<dbReference type="RefSeq" id="WP_310287161.1">
    <property type="nucleotide sequence ID" value="NZ_BAAAWO010000001.1"/>
</dbReference>
<evidence type="ECO:0000256" key="1">
    <source>
        <dbReference type="SAM" id="MobiDB-lite"/>
    </source>
</evidence>
<sequence length="158" mass="18111">MADAQTPETPEEKNKGGRPLKFESVAELNAQIESYFNKQDPHSEMRRVEDGVKADGSTNWTTREVMTDQRPYTIMGLAYHLKTSRDTLLDYESGMHDEKADDFDETGQRFSDAIKLAKARINMQVEERMLSGAAPSTPSIFWLKNNAKWKDQQQIDHK</sequence>
<accession>A0ABU2BCR2</accession>